<evidence type="ECO:0000313" key="3">
    <source>
        <dbReference type="Proteomes" id="UP000001953"/>
    </source>
</evidence>
<evidence type="ECO:0000313" key="2">
    <source>
        <dbReference type="EMBL" id="ABE62422.1"/>
    </source>
</evidence>
<reference evidence="2 3" key="1">
    <citation type="submission" date="2006-03" db="EMBL/GenBank/DDBJ databases">
        <title>Complete sequence of chromosome of Nitrobacter hamburgensis X14.</title>
        <authorList>
            <consortium name="US DOE Joint Genome Institute"/>
            <person name="Copeland A."/>
            <person name="Lucas S."/>
            <person name="Lapidus A."/>
            <person name="Barry K."/>
            <person name="Detter J.C."/>
            <person name="Glavina del Rio T."/>
            <person name="Hammon N."/>
            <person name="Israni S."/>
            <person name="Dalin E."/>
            <person name="Tice H."/>
            <person name="Pitluck S."/>
            <person name="Chain P."/>
            <person name="Malfatti S."/>
            <person name="Shin M."/>
            <person name="Vergez L."/>
            <person name="Schmutz J."/>
            <person name="Larimer F."/>
            <person name="Land M."/>
            <person name="Hauser L."/>
            <person name="Kyrpides N."/>
            <person name="Ivanova N."/>
            <person name="Ward B."/>
            <person name="Arp D."/>
            <person name="Klotz M."/>
            <person name="Stein L."/>
            <person name="O'Mullan G."/>
            <person name="Starkenburg S."/>
            <person name="Sayavedra L."/>
            <person name="Poret-Peterson A.T."/>
            <person name="Gentry M.E."/>
            <person name="Bruce D."/>
            <person name="Richardson P."/>
        </authorList>
    </citation>
    <scope>NUCLEOTIDE SEQUENCE [LARGE SCALE GENOMIC DNA]</scope>
    <source>
        <strain evidence="3">DSM 10229 / NCIMB 13809 / X14</strain>
    </source>
</reference>
<accession>Q1QMX5</accession>
<gene>
    <name evidence="2" type="ordered locus">Nham_1602</name>
</gene>
<feature type="region of interest" description="Disordered" evidence="1">
    <location>
        <begin position="27"/>
        <end position="58"/>
    </location>
</feature>
<organism evidence="2 3">
    <name type="scientific">Nitrobacter hamburgensis (strain DSM 10229 / NCIMB 13809 / X14)</name>
    <dbReference type="NCBI Taxonomy" id="323097"/>
    <lineage>
        <taxon>Bacteria</taxon>
        <taxon>Pseudomonadati</taxon>
        <taxon>Pseudomonadota</taxon>
        <taxon>Alphaproteobacteria</taxon>
        <taxon>Hyphomicrobiales</taxon>
        <taxon>Nitrobacteraceae</taxon>
        <taxon>Nitrobacter</taxon>
    </lineage>
</organism>
<name>Q1QMX5_NITHX</name>
<dbReference type="KEGG" id="nha:Nham_1602"/>
<sequence length="82" mass="8512">MLYAAPRKPCPLRVNLGKQTLVRASRVDGATGGPSCPLSRSCRTEGGGSRDSAADDPRGVARQIDSRFGNCCGSWKPSSGGC</sequence>
<dbReference type="AlphaFoldDB" id="Q1QMX5"/>
<dbReference type="HOGENOM" id="CLU_2554821_0_0_5"/>
<evidence type="ECO:0000256" key="1">
    <source>
        <dbReference type="SAM" id="MobiDB-lite"/>
    </source>
</evidence>
<proteinExistence type="predicted"/>
<dbReference type="Proteomes" id="UP000001953">
    <property type="component" value="Chromosome"/>
</dbReference>
<dbReference type="EMBL" id="CP000319">
    <property type="protein sequence ID" value="ABE62422.1"/>
    <property type="molecule type" value="Genomic_DNA"/>
</dbReference>
<keyword evidence="3" id="KW-1185">Reference proteome</keyword>
<dbReference type="STRING" id="323097.Nham_1602"/>
<protein>
    <submittedName>
        <fullName evidence="2">Uncharacterized protein</fullName>
    </submittedName>
</protein>